<keyword evidence="1" id="KW-0863">Zinc-finger</keyword>
<evidence type="ECO:0000313" key="5">
    <source>
        <dbReference type="EMBL" id="KAJ8724881.1"/>
    </source>
</evidence>
<feature type="region of interest" description="Disordered" evidence="3">
    <location>
        <begin position="479"/>
        <end position="499"/>
    </location>
</feature>
<keyword evidence="2" id="KW-0175">Coiled coil</keyword>
<feature type="region of interest" description="Disordered" evidence="3">
    <location>
        <begin position="262"/>
        <end position="302"/>
    </location>
</feature>
<evidence type="ECO:0000256" key="2">
    <source>
        <dbReference type="SAM" id="Coils"/>
    </source>
</evidence>
<evidence type="ECO:0000313" key="6">
    <source>
        <dbReference type="Proteomes" id="UP001231518"/>
    </source>
</evidence>
<evidence type="ECO:0000256" key="1">
    <source>
        <dbReference type="PROSITE-ProRule" id="PRU00723"/>
    </source>
</evidence>
<organism evidence="5 6">
    <name type="scientific">Mythimna separata</name>
    <name type="common">Oriental armyworm</name>
    <name type="synonym">Pseudaletia separata</name>
    <dbReference type="NCBI Taxonomy" id="271217"/>
    <lineage>
        <taxon>Eukaryota</taxon>
        <taxon>Metazoa</taxon>
        <taxon>Ecdysozoa</taxon>
        <taxon>Arthropoda</taxon>
        <taxon>Hexapoda</taxon>
        <taxon>Insecta</taxon>
        <taxon>Pterygota</taxon>
        <taxon>Neoptera</taxon>
        <taxon>Endopterygota</taxon>
        <taxon>Lepidoptera</taxon>
        <taxon>Glossata</taxon>
        <taxon>Ditrysia</taxon>
        <taxon>Noctuoidea</taxon>
        <taxon>Noctuidae</taxon>
        <taxon>Noctuinae</taxon>
        <taxon>Hadenini</taxon>
        <taxon>Mythimna</taxon>
    </lineage>
</organism>
<proteinExistence type="predicted"/>
<dbReference type="Proteomes" id="UP001231518">
    <property type="component" value="Chromosome 7"/>
</dbReference>
<feature type="domain" description="C3H1-type" evidence="4">
    <location>
        <begin position="926"/>
        <end position="952"/>
    </location>
</feature>
<feature type="compositionally biased region" description="Basic and acidic residues" evidence="3">
    <location>
        <begin position="275"/>
        <end position="297"/>
    </location>
</feature>
<feature type="region of interest" description="Disordered" evidence="3">
    <location>
        <begin position="83"/>
        <end position="114"/>
    </location>
</feature>
<feature type="compositionally biased region" description="Polar residues" evidence="3">
    <location>
        <begin position="318"/>
        <end position="330"/>
    </location>
</feature>
<feature type="zinc finger region" description="C3H1-type" evidence="1">
    <location>
        <begin position="926"/>
        <end position="952"/>
    </location>
</feature>
<dbReference type="PROSITE" id="PS50103">
    <property type="entry name" value="ZF_C3H1"/>
    <property type="match status" value="1"/>
</dbReference>
<feature type="compositionally biased region" description="Basic residues" evidence="3">
    <location>
        <begin position="90"/>
        <end position="110"/>
    </location>
</feature>
<keyword evidence="1" id="KW-0479">Metal-binding</keyword>
<dbReference type="AlphaFoldDB" id="A0AAD7YS04"/>
<keyword evidence="1" id="KW-0862">Zinc</keyword>
<accession>A0AAD7YS04</accession>
<evidence type="ECO:0000256" key="3">
    <source>
        <dbReference type="SAM" id="MobiDB-lite"/>
    </source>
</evidence>
<dbReference type="InterPro" id="IPR000571">
    <property type="entry name" value="Znf_CCCH"/>
</dbReference>
<evidence type="ECO:0000259" key="4">
    <source>
        <dbReference type="PROSITE" id="PS50103"/>
    </source>
</evidence>
<feature type="region of interest" description="Disordered" evidence="3">
    <location>
        <begin position="317"/>
        <end position="336"/>
    </location>
</feature>
<reference evidence="5" key="1">
    <citation type="submission" date="2023-03" db="EMBL/GenBank/DDBJ databases">
        <title>Chromosome-level genomes of two armyworms, Mythimna separata and Mythimna loreyi, provide insights into the biosynthesis and reception of sex pheromones.</title>
        <authorList>
            <person name="Zhao H."/>
        </authorList>
    </citation>
    <scope>NUCLEOTIDE SEQUENCE</scope>
    <source>
        <strain evidence="5">BeijingLab</strain>
        <tissue evidence="5">Pupa</tissue>
    </source>
</reference>
<dbReference type="GO" id="GO:0008270">
    <property type="term" value="F:zinc ion binding"/>
    <property type="evidence" value="ECO:0007669"/>
    <property type="project" value="UniProtKB-KW"/>
</dbReference>
<gene>
    <name evidence="5" type="ORF">PYW07_015839</name>
</gene>
<protein>
    <recommendedName>
        <fullName evidence="4">C3H1-type domain-containing protein</fullName>
    </recommendedName>
</protein>
<feature type="coiled-coil region" evidence="2">
    <location>
        <begin position="641"/>
        <end position="668"/>
    </location>
</feature>
<name>A0AAD7YS04_MYTSE</name>
<sequence length="955" mass="107420">MALVENIPTPNADSEMEEGEIVDDLSDISSEEEFLLRQRLQVLENYNNVLGRKNAKRSSVGPGTKHKEDTLLYDLSEISATELDDYSSHAPHRPKVQKRQKTHHRQKRKKVEPTVQPLRTKNLSITTKDHKKKIPHTKKKLAVKIVSESSEESEDEYRNRRRKLADAVVLNKNTYKNDKTSLSERLQKMLCGVTPEPTKVFLTENKMSSDIDKLLEESKLSFLSSLAGDDNNILNGEAQVSLPEEAQSCELIDLCTDEDSKTVPIDMQQDTVDSVSKDIKKDEDLKKDSSRENVSDKDSDEDLELLRQHALKTKTTKANTVANDVQNENKIPTDDEDSDTAELRLICLKSALLKKAIERKQKQKFMKKRLSQSTNFPDDLLESNNNTDIESVDMDIGSDAEEKTKENLDASAKMNTINEQNISEINKALEKDIPAINLPNEDELDDDEDLLRAKLLTSLSKNLPNLVNPKVVESIESIKDPRPVSPKTLPPPPVPAKPTVIPEEKRLIITVGESDSEGEHEATKNLTKMHLKLSEQIDFQQKLDIFLKSTRMEVEKTKLPDVVQQPEPPKKNEKFVAKAVNHLPKPVQLEYKNLVKRMAELEKIKQARQTTFNLSTKNSAPMKDTLKPRNVAVDSSKLSAINDLEEKIQMSRKNIAEESAKMLKLKEEGVKLSQKYKIVATELRNIKTAIALNKKQTRSVQNCLTKIRLHHQMLLKSSMNSSHSKINGTLPLNRVLPRLQKENNPANKEHKTLPVVNRIVKMAAKENNLTTEEPRNVIVHKLVKENNNLGKVEPNNLVVNKSVKESNPASDPEVPLANNVVGVASQEPLVKSPAILSVRLDVTSNKKVVKVASDKIDSNDKSKLNVEQKDRNEDLLENKRLASHPIVEKGGGKEGNEVTAAAHRRLETDDYRSPLEAFGISTWEGDPNAILCPFEVGGDCKDGDCIYLHTQPRST</sequence>
<dbReference type="EMBL" id="JARGEI010000010">
    <property type="protein sequence ID" value="KAJ8724881.1"/>
    <property type="molecule type" value="Genomic_DNA"/>
</dbReference>
<comment type="caution">
    <text evidence="5">The sequence shown here is derived from an EMBL/GenBank/DDBJ whole genome shotgun (WGS) entry which is preliminary data.</text>
</comment>
<keyword evidence="6" id="KW-1185">Reference proteome</keyword>